<dbReference type="OrthoDB" id="9803619at2"/>
<dbReference type="Gene3D" id="1.10.3550.10">
    <property type="entry name" value="eoxyguanosinetriphosphate triphosphohydrolase domain-like"/>
    <property type="match status" value="1"/>
</dbReference>
<dbReference type="EMBL" id="LPVY01000016">
    <property type="protein sequence ID" value="KZB63280.1"/>
    <property type="molecule type" value="Genomic_DNA"/>
</dbReference>
<gene>
    <name evidence="4" type="ORF">AUP42_21135</name>
</gene>
<evidence type="ECO:0000259" key="3">
    <source>
        <dbReference type="PROSITE" id="PS51831"/>
    </source>
</evidence>
<feature type="compositionally biased region" description="Basic and acidic residues" evidence="2">
    <location>
        <begin position="23"/>
        <end position="38"/>
    </location>
</feature>
<dbReference type="GO" id="GO:0008832">
    <property type="term" value="F:dGTPase activity"/>
    <property type="evidence" value="ECO:0007669"/>
    <property type="project" value="TreeGrafter"/>
</dbReference>
<dbReference type="PROSITE" id="PS51831">
    <property type="entry name" value="HD"/>
    <property type="match status" value="1"/>
</dbReference>
<dbReference type="Proteomes" id="UP000076335">
    <property type="component" value="Unassembled WGS sequence"/>
</dbReference>
<feature type="region of interest" description="Disordered" evidence="2">
    <location>
        <begin position="23"/>
        <end position="44"/>
    </location>
</feature>
<dbReference type="PANTHER" id="PTHR11373">
    <property type="entry name" value="DEOXYNUCLEOSIDE TRIPHOSPHATE TRIPHOSPHOHYDROLASE"/>
    <property type="match status" value="1"/>
</dbReference>
<evidence type="ECO:0000313" key="5">
    <source>
        <dbReference type="Proteomes" id="UP000076335"/>
    </source>
</evidence>
<accession>A0A154L5K4</accession>
<dbReference type="InterPro" id="IPR050135">
    <property type="entry name" value="dGTPase-like"/>
</dbReference>
<dbReference type="InterPro" id="IPR003607">
    <property type="entry name" value="HD/PDEase_dom"/>
</dbReference>
<feature type="domain" description="HD" evidence="3">
    <location>
        <begin position="78"/>
        <end position="272"/>
    </location>
</feature>
<dbReference type="InterPro" id="IPR023293">
    <property type="entry name" value="dGTP_triP_hydro_central_sf"/>
</dbReference>
<dbReference type="RefSeq" id="WP_062952280.1">
    <property type="nucleotide sequence ID" value="NZ_LPVY01000016.1"/>
</dbReference>
<organism evidence="4 5">
    <name type="scientific">Thalassospira lucentensis</name>
    <dbReference type="NCBI Taxonomy" id="168935"/>
    <lineage>
        <taxon>Bacteria</taxon>
        <taxon>Pseudomonadati</taxon>
        <taxon>Pseudomonadota</taxon>
        <taxon>Alphaproteobacteria</taxon>
        <taxon>Rhodospirillales</taxon>
        <taxon>Thalassospiraceae</taxon>
        <taxon>Thalassospira</taxon>
    </lineage>
</organism>
<dbReference type="InterPro" id="IPR026875">
    <property type="entry name" value="PHydrolase_assoc_dom"/>
</dbReference>
<keyword evidence="1 4" id="KW-0378">Hydrolase</keyword>
<evidence type="ECO:0000313" key="4">
    <source>
        <dbReference type="EMBL" id="KZB63280.1"/>
    </source>
</evidence>
<dbReference type="InterPro" id="IPR006674">
    <property type="entry name" value="HD_domain"/>
</dbReference>
<dbReference type="NCBIfam" id="TIGR01353">
    <property type="entry name" value="dGTP_triPase"/>
    <property type="match status" value="1"/>
</dbReference>
<dbReference type="GO" id="GO:0006203">
    <property type="term" value="P:dGTP catabolic process"/>
    <property type="evidence" value="ECO:0007669"/>
    <property type="project" value="TreeGrafter"/>
</dbReference>
<dbReference type="SMART" id="SM00471">
    <property type="entry name" value="HDc"/>
    <property type="match status" value="1"/>
</dbReference>
<dbReference type="SUPFAM" id="SSF109604">
    <property type="entry name" value="HD-domain/PDEase-like"/>
    <property type="match status" value="1"/>
</dbReference>
<dbReference type="Pfam" id="PF13286">
    <property type="entry name" value="HD_assoc"/>
    <property type="match status" value="1"/>
</dbReference>
<dbReference type="PANTHER" id="PTHR11373:SF40">
    <property type="entry name" value="DEOXYGUANOSINETRIPHOSPHATE TRIPHOSPHOHYDROLASE-LIKE PROTEIN 2"/>
    <property type="match status" value="1"/>
</dbReference>
<dbReference type="InterPro" id="IPR006261">
    <property type="entry name" value="dGTPase"/>
</dbReference>
<dbReference type="AlphaFoldDB" id="A0A154L5K4"/>
<sequence>MGSMQPAKMRWENLLSPHRLDFRDGKIRLPDGDPHPSPDGRSPFQIDVDRIIFSSSFRRLQNKTQVHPLSDNDHVHTRLTHTIEVGSVGQSLGLMAGAHIVKHLPEGSPITIADIGYMVQAACLAHDIGNPPFGHSGEDAINEWFTTSRLAKEELTGRLTGPELEDLRHFEGNAQGLRIISQLEMKRFDGGLNLTYGTLGSFIKYPRSTSVPDARRREYTGLKKPGYYQAERDIAHAIANVCGLSPLDGFDGAWRRHPLVYLVEAADDICYSVVDLEDGWELNCVSFEQVERALAPIARHPEKYPGDAEKRWADLRAEPWYAEKSEDDRIGFLRGKAIGNLVKAAVDAFIEHEDALLSGTLEGDLLANTPLGKDAKNCKMLAVERIYNAPHVLPIEMAGFEVINGLLDSFVRAAIDIEEHQKHGKRLPPQADRIDKLLSGKLSEADGLYARIMRVMDYISGMTDRYAVTLFRKLQGITI</sequence>
<evidence type="ECO:0000256" key="2">
    <source>
        <dbReference type="SAM" id="MobiDB-lite"/>
    </source>
</evidence>
<proteinExistence type="predicted"/>
<protein>
    <submittedName>
        <fullName evidence="4">Deoxyguanosinetriphosphate triphosphohydrolase</fullName>
    </submittedName>
</protein>
<reference evidence="4 5" key="1">
    <citation type="submission" date="2015-12" db="EMBL/GenBank/DDBJ databases">
        <title>Genome sequence of Thalassospira lucentensis MCCC 1A02072.</title>
        <authorList>
            <person name="Lu L."/>
            <person name="Lai Q."/>
            <person name="Shao Z."/>
            <person name="Qian P."/>
        </authorList>
    </citation>
    <scope>NUCLEOTIDE SEQUENCE [LARGE SCALE GENOMIC DNA]</scope>
    <source>
        <strain evidence="4 5">MCCC 1A02072</strain>
    </source>
</reference>
<dbReference type="InterPro" id="IPR027432">
    <property type="entry name" value="dGTP_triphosphohydrolase_C"/>
</dbReference>
<name>A0A154L5K4_9PROT</name>
<dbReference type="Gene3D" id="1.10.3210.10">
    <property type="entry name" value="Hypothetical protein af1432"/>
    <property type="match status" value="1"/>
</dbReference>
<dbReference type="Gene3D" id="1.10.3410.10">
    <property type="entry name" value="putative deoxyguanosinetriphosphate triphosphohydrolase like domain"/>
    <property type="match status" value="1"/>
</dbReference>
<dbReference type="NCBIfam" id="NF002205">
    <property type="entry name" value="PRK01096.1"/>
    <property type="match status" value="1"/>
</dbReference>
<comment type="caution">
    <text evidence="4">The sequence shown here is derived from an EMBL/GenBank/DDBJ whole genome shotgun (WGS) entry which is preliminary data.</text>
</comment>
<evidence type="ECO:0000256" key="1">
    <source>
        <dbReference type="ARBA" id="ARBA00022801"/>
    </source>
</evidence>